<dbReference type="AlphaFoldDB" id="A0A371R0F7"/>
<gene>
    <name evidence="3" type="ORF">CGL51_04520</name>
    <name evidence="2" type="ORF">CGL52_11245</name>
</gene>
<dbReference type="Pfam" id="PF06195">
    <property type="entry name" value="DUF996"/>
    <property type="match status" value="1"/>
</dbReference>
<feature type="transmembrane region" description="Helical" evidence="1">
    <location>
        <begin position="99"/>
        <end position="120"/>
    </location>
</feature>
<evidence type="ECO:0008006" key="6">
    <source>
        <dbReference type="Google" id="ProtNLM"/>
    </source>
</evidence>
<dbReference type="Proteomes" id="UP000257123">
    <property type="component" value="Unassembled WGS sequence"/>
</dbReference>
<proteinExistence type="predicted"/>
<dbReference type="EMBL" id="NMUE01000010">
    <property type="protein sequence ID" value="RFA96785.1"/>
    <property type="molecule type" value="Genomic_DNA"/>
</dbReference>
<protein>
    <recommendedName>
        <fullName evidence="6">DUF996 domain-containing protein</fullName>
    </recommendedName>
</protein>
<dbReference type="InterPro" id="IPR010397">
    <property type="entry name" value="DUF996"/>
</dbReference>
<keyword evidence="1" id="KW-0812">Transmembrane</keyword>
<dbReference type="RefSeq" id="WP_116420853.1">
    <property type="nucleotide sequence ID" value="NZ_NMUE01000010.1"/>
</dbReference>
<feature type="transmembrane region" description="Helical" evidence="1">
    <location>
        <begin position="59"/>
        <end position="87"/>
    </location>
</feature>
<evidence type="ECO:0000256" key="1">
    <source>
        <dbReference type="SAM" id="Phobius"/>
    </source>
</evidence>
<dbReference type="Proteomes" id="UP000256877">
    <property type="component" value="Unassembled WGS sequence"/>
</dbReference>
<comment type="caution">
    <text evidence="3">The sequence shown here is derived from an EMBL/GenBank/DDBJ whole genome shotgun (WGS) entry which is preliminary data.</text>
</comment>
<name>A0A371R0F7_9CREN</name>
<keyword evidence="1" id="KW-1133">Transmembrane helix</keyword>
<dbReference type="EMBL" id="NMUF01000040">
    <property type="protein sequence ID" value="RFA96223.1"/>
    <property type="molecule type" value="Genomic_DNA"/>
</dbReference>
<dbReference type="OrthoDB" id="387187at2157"/>
<reference evidence="4 5" key="1">
    <citation type="submission" date="2017-07" db="EMBL/GenBank/DDBJ databases">
        <title>Draft genome sequence of aerobic hyperthermophilic archaea, Pyrobaculum aerophilum YKB31 and YKB32.</title>
        <authorList>
            <person name="Mochizuki T."/>
            <person name="Berliner A.J."/>
            <person name="Yoshida-Takashima Y."/>
            <person name="Takaki Y."/>
            <person name="Nunoura T."/>
            <person name="Takai K."/>
        </authorList>
    </citation>
    <scope>NUCLEOTIDE SEQUENCE [LARGE SCALE GENOMIC DNA]</scope>
    <source>
        <strain evidence="3 5">YKB31</strain>
        <strain evidence="2 4">YKB32</strain>
    </source>
</reference>
<evidence type="ECO:0000313" key="4">
    <source>
        <dbReference type="Proteomes" id="UP000256877"/>
    </source>
</evidence>
<feature type="transmembrane region" description="Helical" evidence="1">
    <location>
        <begin position="140"/>
        <end position="173"/>
    </location>
</feature>
<evidence type="ECO:0000313" key="5">
    <source>
        <dbReference type="Proteomes" id="UP000257123"/>
    </source>
</evidence>
<feature type="transmembrane region" description="Helical" evidence="1">
    <location>
        <begin position="12"/>
        <end position="39"/>
    </location>
</feature>
<organism evidence="3 5">
    <name type="scientific">Pyrobaculum aerophilum</name>
    <dbReference type="NCBI Taxonomy" id="13773"/>
    <lineage>
        <taxon>Archaea</taxon>
        <taxon>Thermoproteota</taxon>
        <taxon>Thermoprotei</taxon>
        <taxon>Thermoproteales</taxon>
        <taxon>Thermoproteaceae</taxon>
        <taxon>Pyrobaculum</taxon>
    </lineage>
</organism>
<dbReference type="PIRSF" id="PIRSF019678">
    <property type="entry name" value="UCP019678"/>
    <property type="match status" value="1"/>
</dbReference>
<keyword evidence="1" id="KW-0472">Membrane</keyword>
<sequence>MDFETSKILFAVGLILQLIGTFTVFVDLGVVLLVGWVLLLVGAHGLSDYYGNREIFNNYLYAFIAGLVGTVVLVVAFAGWLMHTAIFNPFALPRDFWSWVYIFVAVWFLTWVIIIISAYFEKRALEALHKATGVGDFGKAATFVWIGALLAVILVGLIIIVIGLIFAIIAAFGLKPKEGS</sequence>
<evidence type="ECO:0000313" key="2">
    <source>
        <dbReference type="EMBL" id="RFA96223.1"/>
    </source>
</evidence>
<accession>A0A371R0F7</accession>
<evidence type="ECO:0000313" key="3">
    <source>
        <dbReference type="EMBL" id="RFA96785.1"/>
    </source>
</evidence>